<proteinExistence type="predicted"/>
<dbReference type="Proteomes" id="UP000193978">
    <property type="component" value="Chromosome"/>
</dbReference>
<dbReference type="OrthoDB" id="8434031at2"/>
<evidence type="ECO:0000313" key="1">
    <source>
        <dbReference type="EMBL" id="ARN81103.1"/>
    </source>
</evidence>
<sequence>MLFNIEADRGNQIVGYLVPDDFTKSPTLRVRDSGSVLTEFPCLEERPSLVAAGRHGTGRCGFTVDESTVPSLAQNSGLELYDADTDILIYRRRQTADVTQEKIFRFETHLFPLWRLDEHAEHKFQFFHKGVDRHGRETATQMLQLNNASSIYLSGRVAFKPYENHLHDRFRCIALIQDPYVELAERLLMLKNVPKLSKQVLGPRDVITYRSAIEFSQAVEPDEKSLLRAFDAISKEAIAVLTNPMTRQFAGDSLDEPPPKGAVARALASLSTFSLIGLREDEDLFLDALEALMQLPTGAMPSLHSFSKVQDLAKCLRLVPEAELLLEQDLEVYQTVREAIETAI</sequence>
<dbReference type="STRING" id="655015.B1812_08455"/>
<dbReference type="AlphaFoldDB" id="A0A1W6MU23"/>
<dbReference type="KEGG" id="mbry:B1812_08455"/>
<dbReference type="EMBL" id="CP019948">
    <property type="protein sequence ID" value="ARN81103.1"/>
    <property type="molecule type" value="Genomic_DNA"/>
</dbReference>
<evidence type="ECO:0000313" key="2">
    <source>
        <dbReference type="Proteomes" id="UP000193978"/>
    </source>
</evidence>
<dbReference type="Gene3D" id="3.40.50.300">
    <property type="entry name" value="P-loop containing nucleotide triphosphate hydrolases"/>
    <property type="match status" value="1"/>
</dbReference>
<organism evidence="1 2">
    <name type="scientific">Methylocystis bryophila</name>
    <dbReference type="NCBI Taxonomy" id="655015"/>
    <lineage>
        <taxon>Bacteria</taxon>
        <taxon>Pseudomonadati</taxon>
        <taxon>Pseudomonadota</taxon>
        <taxon>Alphaproteobacteria</taxon>
        <taxon>Hyphomicrobiales</taxon>
        <taxon>Methylocystaceae</taxon>
        <taxon>Methylocystis</taxon>
    </lineage>
</organism>
<dbReference type="RefSeq" id="WP_085771191.1">
    <property type="nucleotide sequence ID" value="NZ_AP027149.1"/>
</dbReference>
<name>A0A1W6MU23_9HYPH</name>
<accession>A0A1W6MU23</accession>
<keyword evidence="2" id="KW-1185">Reference proteome</keyword>
<dbReference type="InterPro" id="IPR027417">
    <property type="entry name" value="P-loop_NTPase"/>
</dbReference>
<reference evidence="1 2" key="1">
    <citation type="submission" date="2017-02" db="EMBL/GenBank/DDBJ databases">
        <authorList>
            <person name="Peterson S.W."/>
        </authorList>
    </citation>
    <scope>NUCLEOTIDE SEQUENCE [LARGE SCALE GENOMIC DNA]</scope>
    <source>
        <strain evidence="1 2">S285</strain>
    </source>
</reference>
<protein>
    <submittedName>
        <fullName evidence="1">Uncharacterized protein</fullName>
    </submittedName>
</protein>
<gene>
    <name evidence="1" type="ORF">B1812_08455</name>
</gene>